<dbReference type="EMBL" id="KZ824836">
    <property type="protein sequence ID" value="RAH77819.1"/>
    <property type="molecule type" value="Genomic_DNA"/>
</dbReference>
<name>A0A8T8WR57_ASPJA</name>
<accession>A0A8T8WR57</accession>
<organism evidence="2 3">
    <name type="scientific">Aspergillus japonicus CBS 114.51</name>
    <dbReference type="NCBI Taxonomy" id="1448312"/>
    <lineage>
        <taxon>Eukaryota</taxon>
        <taxon>Fungi</taxon>
        <taxon>Dikarya</taxon>
        <taxon>Ascomycota</taxon>
        <taxon>Pezizomycotina</taxon>
        <taxon>Eurotiomycetes</taxon>
        <taxon>Eurotiomycetidae</taxon>
        <taxon>Eurotiales</taxon>
        <taxon>Aspergillaceae</taxon>
        <taxon>Aspergillus</taxon>
        <taxon>Aspergillus subgen. Circumdati</taxon>
    </lineage>
</organism>
<dbReference type="RefSeq" id="XP_025523713.1">
    <property type="nucleotide sequence ID" value="XM_025666772.1"/>
</dbReference>
<dbReference type="GeneID" id="37170464"/>
<dbReference type="AlphaFoldDB" id="A0A8T8WR57"/>
<evidence type="ECO:0000313" key="2">
    <source>
        <dbReference type="EMBL" id="RAH77819.1"/>
    </source>
</evidence>
<keyword evidence="3" id="KW-1185">Reference proteome</keyword>
<evidence type="ECO:0000313" key="3">
    <source>
        <dbReference type="Proteomes" id="UP000249497"/>
    </source>
</evidence>
<evidence type="ECO:0000256" key="1">
    <source>
        <dbReference type="SAM" id="MobiDB-lite"/>
    </source>
</evidence>
<sequence>MRGALVFSTQIESRGFAKPEASLRIMNRRQMKAYESRACFTQGVRRDKSARGSRAEKRINPNESNKIQKHKHSGYMLCIKTGPVLISQYAAVKPMSLNEAHVYRFACFRLKARAPCPRKLPLSRQYSSKVVCMYVQNRSFVICELSPTRASLS</sequence>
<feature type="compositionally biased region" description="Basic and acidic residues" evidence="1">
    <location>
        <begin position="45"/>
        <end position="60"/>
    </location>
</feature>
<reference evidence="2 3" key="1">
    <citation type="submission" date="2018-02" db="EMBL/GenBank/DDBJ databases">
        <title>The genomes of Aspergillus section Nigri reveals drivers in fungal speciation.</title>
        <authorList>
            <consortium name="DOE Joint Genome Institute"/>
            <person name="Vesth T.C."/>
            <person name="Nybo J."/>
            <person name="Theobald S."/>
            <person name="Brandl J."/>
            <person name="Frisvad J.C."/>
            <person name="Nielsen K.F."/>
            <person name="Lyhne E.K."/>
            <person name="Kogle M.E."/>
            <person name="Kuo A."/>
            <person name="Riley R."/>
            <person name="Clum A."/>
            <person name="Nolan M."/>
            <person name="Lipzen A."/>
            <person name="Salamov A."/>
            <person name="Henrissat B."/>
            <person name="Wiebenga A."/>
            <person name="De vries R.P."/>
            <person name="Grigoriev I.V."/>
            <person name="Mortensen U.H."/>
            <person name="Andersen M.R."/>
            <person name="Baker S.E."/>
        </authorList>
    </citation>
    <scope>NUCLEOTIDE SEQUENCE [LARGE SCALE GENOMIC DNA]</scope>
    <source>
        <strain evidence="2 3">CBS 114.51</strain>
    </source>
</reference>
<proteinExistence type="predicted"/>
<protein>
    <submittedName>
        <fullName evidence="2">Uncharacterized protein</fullName>
    </submittedName>
</protein>
<dbReference type="Proteomes" id="UP000249497">
    <property type="component" value="Unassembled WGS sequence"/>
</dbReference>
<gene>
    <name evidence="2" type="ORF">BO86DRAFT_204706</name>
</gene>
<feature type="region of interest" description="Disordered" evidence="1">
    <location>
        <begin position="45"/>
        <end position="65"/>
    </location>
</feature>